<dbReference type="InterPro" id="IPR001460">
    <property type="entry name" value="PCN-bd_Tpept"/>
</dbReference>
<dbReference type="InterPro" id="IPR001264">
    <property type="entry name" value="Glyco_trans_51"/>
</dbReference>
<evidence type="ECO:0000256" key="15">
    <source>
        <dbReference type="ARBA" id="ARBA00022960"/>
    </source>
</evidence>
<dbReference type="RefSeq" id="WP_150041932.1">
    <property type="nucleotide sequence ID" value="NZ_OW485601.1"/>
</dbReference>
<evidence type="ECO:0000256" key="9">
    <source>
        <dbReference type="ARBA" id="ARBA00022645"/>
    </source>
</evidence>
<evidence type="ECO:0000256" key="4">
    <source>
        <dbReference type="ARBA" id="ARBA00007739"/>
    </source>
</evidence>
<evidence type="ECO:0000256" key="3">
    <source>
        <dbReference type="ARBA" id="ARBA00007090"/>
    </source>
</evidence>
<evidence type="ECO:0000256" key="16">
    <source>
        <dbReference type="ARBA" id="ARBA00022968"/>
    </source>
</evidence>
<dbReference type="GO" id="GO:0006508">
    <property type="term" value="P:proteolysis"/>
    <property type="evidence" value="ECO:0007669"/>
    <property type="project" value="UniProtKB-KW"/>
</dbReference>
<comment type="subcellular location">
    <subcellularLocation>
        <location evidence="1">Cell inner membrane</location>
        <topology evidence="1">Single-pass type II membrane protein</topology>
    </subcellularLocation>
</comment>
<keyword evidence="18 28" id="KW-1133">Transmembrane helix</keyword>
<dbReference type="Pfam" id="PF17092">
    <property type="entry name" value="PCB_OB"/>
    <property type="match status" value="1"/>
</dbReference>
<feature type="transmembrane region" description="Helical" evidence="28">
    <location>
        <begin position="40"/>
        <end position="70"/>
    </location>
</feature>
<evidence type="ECO:0000256" key="27">
    <source>
        <dbReference type="SAM" id="MobiDB-lite"/>
    </source>
</evidence>
<comment type="caution">
    <text evidence="32">The sequence shown here is derived from an EMBL/GenBank/DDBJ whole genome shotgun (WGS) entry which is preliminary data.</text>
</comment>
<dbReference type="GO" id="GO:0008658">
    <property type="term" value="F:penicillin binding"/>
    <property type="evidence" value="ECO:0007669"/>
    <property type="project" value="InterPro"/>
</dbReference>
<evidence type="ECO:0000256" key="17">
    <source>
        <dbReference type="ARBA" id="ARBA00022984"/>
    </source>
</evidence>
<dbReference type="EMBL" id="VWPK01000025">
    <property type="protein sequence ID" value="KAA5611009.1"/>
    <property type="molecule type" value="Genomic_DNA"/>
</dbReference>
<feature type="region of interest" description="Disordered" evidence="27">
    <location>
        <begin position="829"/>
        <end position="874"/>
    </location>
</feature>
<dbReference type="FunFam" id="1.10.3810.10:FF:000003">
    <property type="entry name" value="Penicillin-binding protein 1a"/>
    <property type="match status" value="1"/>
</dbReference>
<dbReference type="InterPro" id="IPR050396">
    <property type="entry name" value="Glycosyltr_51/Transpeptidase"/>
</dbReference>
<feature type="domain" description="Glycosyl transferase family 51" evidence="30">
    <location>
        <begin position="101"/>
        <end position="277"/>
    </location>
</feature>
<comment type="catalytic activity">
    <reaction evidence="25">
        <text>[GlcNAc-(1-&gt;4)-Mur2Ac(oyl-L-Ala-gamma-D-Glu-L-Lys-D-Ala-D-Ala)](n)-di-trans,octa-cis-undecaprenyl diphosphate + beta-D-GlcNAc-(1-&gt;4)-Mur2Ac(oyl-L-Ala-gamma-D-Glu-L-Lys-D-Ala-D-Ala)-di-trans,octa-cis-undecaprenyl diphosphate = [GlcNAc-(1-&gt;4)-Mur2Ac(oyl-L-Ala-gamma-D-Glu-L-Lys-D-Ala-D-Ala)](n+1)-di-trans,octa-cis-undecaprenyl diphosphate + di-trans,octa-cis-undecaprenyl diphosphate + H(+)</text>
        <dbReference type="Rhea" id="RHEA:23708"/>
        <dbReference type="Rhea" id="RHEA-COMP:9602"/>
        <dbReference type="Rhea" id="RHEA-COMP:9603"/>
        <dbReference type="ChEBI" id="CHEBI:15378"/>
        <dbReference type="ChEBI" id="CHEBI:58405"/>
        <dbReference type="ChEBI" id="CHEBI:60033"/>
        <dbReference type="ChEBI" id="CHEBI:78435"/>
        <dbReference type="EC" id="2.4.99.28"/>
    </reaction>
</comment>
<keyword evidence="19 28" id="KW-0472">Membrane</keyword>
<keyword evidence="13 28" id="KW-0812">Transmembrane</keyword>
<evidence type="ECO:0000256" key="24">
    <source>
        <dbReference type="ARBA" id="ARBA00044770"/>
    </source>
</evidence>
<dbReference type="UniPathway" id="UPA00219"/>
<feature type="compositionally biased region" description="Pro residues" evidence="27">
    <location>
        <begin position="13"/>
        <end position="25"/>
    </location>
</feature>
<dbReference type="Proteomes" id="UP000325255">
    <property type="component" value="Unassembled WGS sequence"/>
</dbReference>
<keyword evidence="8" id="KW-0997">Cell inner membrane</keyword>
<evidence type="ECO:0000256" key="7">
    <source>
        <dbReference type="ARBA" id="ARBA00022475"/>
    </source>
</evidence>
<evidence type="ECO:0000256" key="28">
    <source>
        <dbReference type="SAM" id="Phobius"/>
    </source>
</evidence>
<evidence type="ECO:0000313" key="33">
    <source>
        <dbReference type="Proteomes" id="UP000325255"/>
    </source>
</evidence>
<dbReference type="AlphaFoldDB" id="A0A5M6ISY4"/>
<keyword evidence="10" id="KW-0645">Protease</keyword>
<dbReference type="OrthoDB" id="9766909at2"/>
<evidence type="ECO:0000256" key="26">
    <source>
        <dbReference type="ARBA" id="ARBA00060592"/>
    </source>
</evidence>
<feature type="domain" description="Penicillin-binding protein transpeptidase" evidence="29">
    <location>
        <begin position="506"/>
        <end position="794"/>
    </location>
</feature>
<sequence>MTDKLTAGARLVPPAPTPQPPPSQPPRQGKGKGKGKPRGALAWIGRIMGLFAGLLTLGVAGAVLAGFIAYQRFAADLPDVTGLRNYQPRMMSRIYAGDSRLLSELAVERRIFVPYTAIPEIVKRAFVSAEDQNFFLHGGVDPIAIARAAVTDLMTYRQGRRPIGASTITQQVAKNMLLGSSEVSLARKAREAILAIRLDQSLSKERILELYLNEIYLGLQSYGVAAAAQSYFNKPLDELTVQEAAFLAALPKAPNNYNPFRFPDAAKARRDWVLDRMAEDRVITAEQAAAAKAQPIAPAQYRRPDMVAGADYFAEEVRRRLIDRFGADQTTQGGLVVRTSLDPVLQAAADTALREGLMRYDRRRGGWRGPVARLPAGPALRTGWEGQLGQVQRPPGMLPDWKLAVVLEASDTEAKLGFVDRAAGAVPRVLPMQMADLGWARVAHLPPGALVPPPNLQLGPTPRRIADVVKPGDVVMAELAPATAGQGRNAGRPERLLLRQIPLVQGALVSIEPSTGRVLALSGGWSFEMSQFNRATQASRQPGSSFKPFVYLTALANGISPSQRFLDAPFVLDQGAAGKWRPNNYEMDFLGAVPLRIALEKSLNLVTVRVANQVGMDAVAQTAIGFRLFDNMPRVLPAALGAVETTVLREAGAYAGLAMGGREVVPTLIDSVQDRDGHVIWRAGARSCHGCEDPLHLPVLADDRRQVVDPASTFQLVMMMQGVVSRGTGGAAAKGLDRAIAGKTGTSQDFQDAWFGGFTPDLVTVVWIGFDTPTSLGNNETGGALAAPIWHDYMAVALKGRPKLAFVPPPGVALVAWDSGWGTVTDAFKPDQVPGASGPVGGGGIPQAEGPGADIAAPAPSSAGGVDSALGGLY</sequence>
<dbReference type="Gene3D" id="1.10.3810.10">
    <property type="entry name" value="Biosynthetic peptidoglycan transglycosylase-like"/>
    <property type="match status" value="1"/>
</dbReference>
<evidence type="ECO:0000259" key="29">
    <source>
        <dbReference type="Pfam" id="PF00905"/>
    </source>
</evidence>
<dbReference type="Pfam" id="PF00905">
    <property type="entry name" value="Transpeptidase"/>
    <property type="match status" value="1"/>
</dbReference>
<evidence type="ECO:0000256" key="12">
    <source>
        <dbReference type="ARBA" id="ARBA00022679"/>
    </source>
</evidence>
<evidence type="ECO:0000256" key="1">
    <source>
        <dbReference type="ARBA" id="ARBA00004249"/>
    </source>
</evidence>
<dbReference type="InterPro" id="IPR031376">
    <property type="entry name" value="PCB_OB"/>
</dbReference>
<keyword evidence="12" id="KW-0808">Transferase</keyword>
<dbReference type="GO" id="GO:0030288">
    <property type="term" value="C:outer membrane-bounded periplasmic space"/>
    <property type="evidence" value="ECO:0007669"/>
    <property type="project" value="TreeGrafter"/>
</dbReference>
<dbReference type="InterPro" id="IPR012340">
    <property type="entry name" value="NA-bd_OB-fold"/>
</dbReference>
<dbReference type="InterPro" id="IPR023346">
    <property type="entry name" value="Lysozyme-like_dom_sf"/>
</dbReference>
<evidence type="ECO:0000256" key="2">
    <source>
        <dbReference type="ARBA" id="ARBA00004752"/>
    </source>
</evidence>
<dbReference type="Gene3D" id="2.40.50.140">
    <property type="entry name" value="Nucleic acid-binding proteins"/>
    <property type="match status" value="1"/>
</dbReference>
<dbReference type="GO" id="GO:0008955">
    <property type="term" value="F:peptidoglycan glycosyltransferase activity"/>
    <property type="evidence" value="ECO:0007669"/>
    <property type="project" value="UniProtKB-EC"/>
</dbReference>
<evidence type="ECO:0000256" key="22">
    <source>
        <dbReference type="ARBA" id="ARBA00023316"/>
    </source>
</evidence>
<feature type="region of interest" description="Disordered" evidence="27">
    <location>
        <begin position="1"/>
        <end position="37"/>
    </location>
</feature>
<dbReference type="NCBIfam" id="TIGR02074">
    <property type="entry name" value="PBP_1a_fam"/>
    <property type="match status" value="1"/>
</dbReference>
<dbReference type="EC" id="2.4.99.28" evidence="24"/>
<evidence type="ECO:0000256" key="18">
    <source>
        <dbReference type="ARBA" id="ARBA00022989"/>
    </source>
</evidence>
<dbReference type="GO" id="GO:0005886">
    <property type="term" value="C:plasma membrane"/>
    <property type="evidence" value="ECO:0007669"/>
    <property type="project" value="UniProtKB-SubCell"/>
</dbReference>
<evidence type="ECO:0000259" key="31">
    <source>
        <dbReference type="Pfam" id="PF17092"/>
    </source>
</evidence>
<keyword evidence="9" id="KW-0121">Carboxypeptidase</keyword>
<dbReference type="Gene3D" id="3.40.710.10">
    <property type="entry name" value="DD-peptidase/beta-lactamase superfamily"/>
    <property type="match status" value="2"/>
</dbReference>
<evidence type="ECO:0000256" key="10">
    <source>
        <dbReference type="ARBA" id="ARBA00022670"/>
    </source>
</evidence>
<evidence type="ECO:0000256" key="20">
    <source>
        <dbReference type="ARBA" id="ARBA00023251"/>
    </source>
</evidence>
<organism evidence="32 33">
    <name type="scientific">Rhodovastum atsumiense</name>
    <dbReference type="NCBI Taxonomy" id="504468"/>
    <lineage>
        <taxon>Bacteria</taxon>
        <taxon>Pseudomonadati</taxon>
        <taxon>Pseudomonadota</taxon>
        <taxon>Alphaproteobacteria</taxon>
        <taxon>Acetobacterales</taxon>
        <taxon>Acetobacteraceae</taxon>
        <taxon>Rhodovastum</taxon>
    </lineage>
</organism>
<keyword evidence="21" id="KW-0511">Multifunctional enzyme</keyword>
<keyword evidence="14" id="KW-0378">Hydrolase</keyword>
<protein>
    <recommendedName>
        <fullName evidence="6">Penicillin-binding protein 1A</fullName>
        <ecNumber evidence="24">2.4.99.28</ecNumber>
        <ecNumber evidence="5">3.4.16.4</ecNumber>
    </recommendedName>
</protein>
<evidence type="ECO:0000256" key="11">
    <source>
        <dbReference type="ARBA" id="ARBA00022676"/>
    </source>
</evidence>
<evidence type="ECO:0000256" key="6">
    <source>
        <dbReference type="ARBA" id="ARBA00018638"/>
    </source>
</evidence>
<comment type="similarity">
    <text evidence="4">In the N-terminal section; belongs to the glycosyltransferase 51 family.</text>
</comment>
<dbReference type="GO" id="GO:0008360">
    <property type="term" value="P:regulation of cell shape"/>
    <property type="evidence" value="ECO:0007669"/>
    <property type="project" value="UniProtKB-KW"/>
</dbReference>
<keyword evidence="15" id="KW-0133">Cell shape</keyword>
<reference evidence="32 33" key="1">
    <citation type="submission" date="2019-09" db="EMBL/GenBank/DDBJ databases">
        <title>Genome sequence of Rhodovastum atsumiense, a diverse member of the Acetobacteraceae family of non-sulfur purple photosynthetic bacteria.</title>
        <authorList>
            <person name="Meyer T."/>
            <person name="Kyndt J."/>
        </authorList>
    </citation>
    <scope>NUCLEOTIDE SEQUENCE [LARGE SCALE GENOMIC DNA]</scope>
    <source>
        <strain evidence="32 33">DSM 21279</strain>
    </source>
</reference>
<dbReference type="GO" id="GO:0071555">
    <property type="term" value="P:cell wall organization"/>
    <property type="evidence" value="ECO:0007669"/>
    <property type="project" value="UniProtKB-KW"/>
</dbReference>
<comment type="pathway">
    <text evidence="26">Glycan biosynthesis.</text>
</comment>
<evidence type="ECO:0000259" key="30">
    <source>
        <dbReference type="Pfam" id="PF00912"/>
    </source>
</evidence>
<dbReference type="PANTHER" id="PTHR32282:SF27">
    <property type="entry name" value="PENICILLIN-BINDING PROTEIN 1A"/>
    <property type="match status" value="1"/>
</dbReference>
<evidence type="ECO:0000256" key="25">
    <source>
        <dbReference type="ARBA" id="ARBA00049902"/>
    </source>
</evidence>
<keyword evidence="17" id="KW-0573">Peptidoglycan synthesis</keyword>
<evidence type="ECO:0000313" key="32">
    <source>
        <dbReference type="EMBL" id="KAA5611009.1"/>
    </source>
</evidence>
<dbReference type="PANTHER" id="PTHR32282">
    <property type="entry name" value="BINDING PROTEIN TRANSPEPTIDASE, PUTATIVE-RELATED"/>
    <property type="match status" value="1"/>
</dbReference>
<dbReference type="Pfam" id="PF00912">
    <property type="entry name" value="Transgly"/>
    <property type="match status" value="1"/>
</dbReference>
<keyword evidence="11" id="KW-0328">Glycosyltransferase</keyword>
<feature type="domain" description="Penicillin-binding protein OB-like" evidence="31">
    <location>
        <begin position="367"/>
        <end position="504"/>
    </location>
</feature>
<evidence type="ECO:0000256" key="23">
    <source>
        <dbReference type="ARBA" id="ARBA00034000"/>
    </source>
</evidence>
<dbReference type="EC" id="3.4.16.4" evidence="5"/>
<dbReference type="InterPro" id="IPR036950">
    <property type="entry name" value="PBP_transglycosylase"/>
</dbReference>
<evidence type="ECO:0000256" key="8">
    <source>
        <dbReference type="ARBA" id="ARBA00022519"/>
    </source>
</evidence>
<evidence type="ECO:0000256" key="13">
    <source>
        <dbReference type="ARBA" id="ARBA00022692"/>
    </source>
</evidence>
<dbReference type="SUPFAM" id="SSF56601">
    <property type="entry name" value="beta-lactamase/transpeptidase-like"/>
    <property type="match status" value="1"/>
</dbReference>
<gene>
    <name evidence="32" type="ORF">F1189_16490</name>
</gene>
<evidence type="ECO:0000256" key="19">
    <source>
        <dbReference type="ARBA" id="ARBA00023136"/>
    </source>
</evidence>
<keyword evidence="22" id="KW-0961">Cell wall biogenesis/degradation</keyword>
<accession>A0A5M6ISY4</accession>
<dbReference type="GO" id="GO:0009002">
    <property type="term" value="F:serine-type D-Ala-D-Ala carboxypeptidase activity"/>
    <property type="evidence" value="ECO:0007669"/>
    <property type="project" value="UniProtKB-EC"/>
</dbReference>
<comment type="pathway">
    <text evidence="2">Cell wall biogenesis; peptidoglycan biosynthesis.</text>
</comment>
<keyword evidence="16" id="KW-0735">Signal-anchor</keyword>
<dbReference type="InterPro" id="IPR012338">
    <property type="entry name" value="Beta-lactam/transpept-like"/>
</dbReference>
<keyword evidence="7" id="KW-1003">Cell membrane</keyword>
<dbReference type="GO" id="GO:0046677">
    <property type="term" value="P:response to antibiotic"/>
    <property type="evidence" value="ECO:0007669"/>
    <property type="project" value="UniProtKB-KW"/>
</dbReference>
<evidence type="ECO:0000256" key="21">
    <source>
        <dbReference type="ARBA" id="ARBA00023268"/>
    </source>
</evidence>
<dbReference type="GO" id="GO:0009252">
    <property type="term" value="P:peptidoglycan biosynthetic process"/>
    <property type="evidence" value="ECO:0007669"/>
    <property type="project" value="UniProtKB-UniPathway"/>
</dbReference>
<evidence type="ECO:0000256" key="14">
    <source>
        <dbReference type="ARBA" id="ARBA00022801"/>
    </source>
</evidence>
<proteinExistence type="inferred from homology"/>
<comment type="similarity">
    <text evidence="3">In the C-terminal section; belongs to the transpeptidase family.</text>
</comment>
<dbReference type="SUPFAM" id="SSF53955">
    <property type="entry name" value="Lysozyme-like"/>
    <property type="match status" value="1"/>
</dbReference>
<keyword evidence="20" id="KW-0046">Antibiotic resistance</keyword>
<keyword evidence="33" id="KW-1185">Reference proteome</keyword>
<evidence type="ECO:0000256" key="5">
    <source>
        <dbReference type="ARBA" id="ARBA00012448"/>
    </source>
</evidence>
<comment type="catalytic activity">
    <reaction evidence="23">
        <text>Preferential cleavage: (Ac)2-L-Lys-D-Ala-|-D-Ala. Also transpeptidation of peptidyl-alanyl moieties that are N-acyl substituents of D-alanine.</text>
        <dbReference type="EC" id="3.4.16.4"/>
    </reaction>
</comment>
<name>A0A5M6ISY4_9PROT</name>